<reference evidence="2 3" key="1">
    <citation type="submission" date="2020-11" db="EMBL/GenBank/DDBJ databases">
        <title>Complete genome sequence for Salinimonas sp. strain G2-b.</title>
        <authorList>
            <person name="Park S.-J."/>
        </authorList>
    </citation>
    <scope>NUCLEOTIDE SEQUENCE [LARGE SCALE GENOMIC DNA]</scope>
    <source>
        <strain evidence="2 3">G2-b</strain>
    </source>
</reference>
<feature type="transmembrane region" description="Helical" evidence="1">
    <location>
        <begin position="40"/>
        <end position="61"/>
    </location>
</feature>
<name>A0A7S9DV03_9ALTE</name>
<accession>A0A7S9DV03</accession>
<organism evidence="2 3">
    <name type="scientific">Salinimonas marina</name>
    <dbReference type="NCBI Taxonomy" id="2785918"/>
    <lineage>
        <taxon>Bacteria</taxon>
        <taxon>Pseudomonadati</taxon>
        <taxon>Pseudomonadota</taxon>
        <taxon>Gammaproteobacteria</taxon>
        <taxon>Alteromonadales</taxon>
        <taxon>Alteromonadaceae</taxon>
        <taxon>Alteromonas/Salinimonas group</taxon>
        <taxon>Salinimonas</taxon>
    </lineage>
</organism>
<dbReference type="Proteomes" id="UP000595095">
    <property type="component" value="Chromosome"/>
</dbReference>
<keyword evidence="1" id="KW-1133">Transmembrane helix</keyword>
<dbReference type="RefSeq" id="WP_195809550.1">
    <property type="nucleotide sequence ID" value="NZ_CP064795.1"/>
</dbReference>
<gene>
    <name evidence="2" type="ORF">IT774_09310</name>
</gene>
<keyword evidence="1" id="KW-0472">Membrane</keyword>
<dbReference type="AlphaFoldDB" id="A0A7S9DV03"/>
<dbReference type="EMBL" id="CP064795">
    <property type="protein sequence ID" value="QPG04454.1"/>
    <property type="molecule type" value="Genomic_DNA"/>
</dbReference>
<keyword evidence="3" id="KW-1185">Reference proteome</keyword>
<sequence>MDYVNWERKTLPQTNTSEDESLQKIIEEVKSDNELFREAVKVFGALFVVLPFNVYLYASGLVSFSSLWYWVIVGLSFCLGGLVSLYFEQKSIKSQLVKHFRNNSISKMSGS</sequence>
<evidence type="ECO:0000256" key="1">
    <source>
        <dbReference type="SAM" id="Phobius"/>
    </source>
</evidence>
<evidence type="ECO:0000313" key="2">
    <source>
        <dbReference type="EMBL" id="QPG04454.1"/>
    </source>
</evidence>
<keyword evidence="1" id="KW-0812">Transmembrane</keyword>
<dbReference type="KEGG" id="smaa:IT774_09310"/>
<feature type="transmembrane region" description="Helical" evidence="1">
    <location>
        <begin position="67"/>
        <end position="87"/>
    </location>
</feature>
<protein>
    <submittedName>
        <fullName evidence="2">Uncharacterized protein</fullName>
    </submittedName>
</protein>
<proteinExistence type="predicted"/>
<evidence type="ECO:0000313" key="3">
    <source>
        <dbReference type="Proteomes" id="UP000595095"/>
    </source>
</evidence>